<keyword evidence="2" id="KW-1185">Reference proteome</keyword>
<evidence type="ECO:0000313" key="2">
    <source>
        <dbReference type="Proteomes" id="UP000002630"/>
    </source>
</evidence>
<dbReference type="EMBL" id="FN649740">
    <property type="protein sequence ID" value="CBN74780.1"/>
    <property type="molecule type" value="Genomic_DNA"/>
</dbReference>
<organism evidence="1 2">
    <name type="scientific">Ectocarpus siliculosus</name>
    <name type="common">Brown alga</name>
    <name type="synonym">Conferva siliculosa</name>
    <dbReference type="NCBI Taxonomy" id="2880"/>
    <lineage>
        <taxon>Eukaryota</taxon>
        <taxon>Sar</taxon>
        <taxon>Stramenopiles</taxon>
        <taxon>Ochrophyta</taxon>
        <taxon>PX clade</taxon>
        <taxon>Phaeophyceae</taxon>
        <taxon>Ectocarpales</taxon>
        <taxon>Ectocarpaceae</taxon>
        <taxon>Ectocarpus</taxon>
    </lineage>
</organism>
<name>D8LMX9_ECTSI</name>
<proteinExistence type="predicted"/>
<dbReference type="Proteomes" id="UP000002630">
    <property type="component" value="Linkage Group LG15"/>
</dbReference>
<protein>
    <submittedName>
        <fullName evidence="1">Uncharacterized protein</fullName>
    </submittedName>
</protein>
<gene>
    <name evidence="1" type="ORF">Esi_0041_0151</name>
</gene>
<dbReference type="EMBL" id="FN648608">
    <property type="protein sequence ID" value="CBN74780.1"/>
    <property type="molecule type" value="Genomic_DNA"/>
</dbReference>
<evidence type="ECO:0000313" key="1">
    <source>
        <dbReference type="EMBL" id="CBN74780.1"/>
    </source>
</evidence>
<sequence length="93" mass="10245">MESRATIINVLNTTGIVTIERGYEILADIKKVGGFFRPQPVGDVVEPKSWIVKARTDERARTIAKQLKKSARSSGLHAQDTRGFFAVESQGPC</sequence>
<accession>D8LMX9</accession>
<dbReference type="AlphaFoldDB" id="D8LMX9"/>
<dbReference type="InParanoid" id="D8LMX9"/>
<reference evidence="1 2" key="1">
    <citation type="journal article" date="2010" name="Nature">
        <title>The Ectocarpus genome and the independent evolution of multicellularity in brown algae.</title>
        <authorList>
            <person name="Cock J.M."/>
            <person name="Sterck L."/>
            <person name="Rouze P."/>
            <person name="Scornet D."/>
            <person name="Allen A.E."/>
            <person name="Amoutzias G."/>
            <person name="Anthouard V."/>
            <person name="Artiguenave F."/>
            <person name="Aury J.M."/>
            <person name="Badger J.H."/>
            <person name="Beszteri B."/>
            <person name="Billiau K."/>
            <person name="Bonnet E."/>
            <person name="Bothwell J.H."/>
            <person name="Bowler C."/>
            <person name="Boyen C."/>
            <person name="Brownlee C."/>
            <person name="Carrano C.J."/>
            <person name="Charrier B."/>
            <person name="Cho G.Y."/>
            <person name="Coelho S.M."/>
            <person name="Collen J."/>
            <person name="Corre E."/>
            <person name="Da Silva C."/>
            <person name="Delage L."/>
            <person name="Delaroque N."/>
            <person name="Dittami S.M."/>
            <person name="Doulbeau S."/>
            <person name="Elias M."/>
            <person name="Farnham G."/>
            <person name="Gachon C.M."/>
            <person name="Gschloessl B."/>
            <person name="Heesch S."/>
            <person name="Jabbari K."/>
            <person name="Jubin C."/>
            <person name="Kawai H."/>
            <person name="Kimura K."/>
            <person name="Kloareg B."/>
            <person name="Kupper F.C."/>
            <person name="Lang D."/>
            <person name="Le Bail A."/>
            <person name="Leblanc C."/>
            <person name="Lerouge P."/>
            <person name="Lohr M."/>
            <person name="Lopez P.J."/>
            <person name="Martens C."/>
            <person name="Maumus F."/>
            <person name="Michel G."/>
            <person name="Miranda-Saavedra D."/>
            <person name="Morales J."/>
            <person name="Moreau H."/>
            <person name="Motomura T."/>
            <person name="Nagasato C."/>
            <person name="Napoli C.A."/>
            <person name="Nelson D.R."/>
            <person name="Nyvall-Collen P."/>
            <person name="Peters A.F."/>
            <person name="Pommier C."/>
            <person name="Potin P."/>
            <person name="Poulain J."/>
            <person name="Quesneville H."/>
            <person name="Read B."/>
            <person name="Rensing S.A."/>
            <person name="Ritter A."/>
            <person name="Rousvoal S."/>
            <person name="Samanta M."/>
            <person name="Samson G."/>
            <person name="Schroeder D.C."/>
            <person name="Segurens B."/>
            <person name="Strittmatter M."/>
            <person name="Tonon T."/>
            <person name="Tregear J.W."/>
            <person name="Valentin K."/>
            <person name="von Dassow P."/>
            <person name="Yamagishi T."/>
            <person name="Van de Peer Y."/>
            <person name="Wincker P."/>
        </authorList>
    </citation>
    <scope>NUCLEOTIDE SEQUENCE [LARGE SCALE GENOMIC DNA]</scope>
    <source>
        <strain evidence="2">Ec32 / CCAP1310/4</strain>
    </source>
</reference>